<sequence length="490" mass="54005">MDQNNLDKLFQKKLEDFSPTPDEQVWGRIEASLNKKQKKRVIPIWWGVGTAAAILIFAVLLFNPFEVDENLNQNPVTNTEVNSQKQEDEVELPTNEVNPASVNDISDELVETEKDSQIEESTKDSENQNTPLAPSNQFLTTNKNDGLASSEVGAEQQVEERQKEQGKKEHSPELNFEKPTDDLMSDNAVAVQENQKQQAKFQESKTEEAITDSDEKSEKKSIYEAIEEQLKNSDETEVAEIIPGKWSISPSVAPVYFNAIGQGSPIHSNFSENGKAGKVNLSYGVAVGYEVGKRLKIRSGVHRVNMGYGTEDIQFSSSVEGSTNAMIDNIDYNSTSRSLVVQSRKSSGTESLSDGPTANAELAANTNPALNGSMVQQLGYFEVPMELNYALVDKKFGVNLIGGISSLFLVDNSVSLESQDGLITEMGEANNVNSVNFSTNVGFGLNYQFTDKIQLNVEPIFKYQLNTFTESAGNFNPYSVGVYSGLSFKF</sequence>
<feature type="compositionally biased region" description="Polar residues" evidence="1">
    <location>
        <begin position="95"/>
        <end position="104"/>
    </location>
</feature>
<evidence type="ECO:0000313" key="4">
    <source>
        <dbReference type="Proteomes" id="UP000718451"/>
    </source>
</evidence>
<proteinExistence type="predicted"/>
<evidence type="ECO:0000256" key="1">
    <source>
        <dbReference type="SAM" id="MobiDB-lite"/>
    </source>
</evidence>
<keyword evidence="4" id="KW-1185">Reference proteome</keyword>
<feature type="compositionally biased region" description="Basic and acidic residues" evidence="1">
    <location>
        <begin position="111"/>
        <end position="126"/>
    </location>
</feature>
<feature type="region of interest" description="Disordered" evidence="1">
    <location>
        <begin position="80"/>
        <end position="219"/>
    </location>
</feature>
<protein>
    <recommendedName>
        <fullName evidence="5">Outer membrane protein beta-barrel domain-containing protein</fullName>
    </recommendedName>
</protein>
<feature type="compositionally biased region" description="Polar residues" evidence="1">
    <location>
        <begin position="192"/>
        <end position="201"/>
    </location>
</feature>
<feature type="compositionally biased region" description="Polar residues" evidence="1">
    <location>
        <begin position="127"/>
        <end position="144"/>
    </location>
</feature>
<keyword evidence="2" id="KW-1133">Transmembrane helix</keyword>
<keyword evidence="2" id="KW-0472">Membrane</keyword>
<evidence type="ECO:0008006" key="5">
    <source>
        <dbReference type="Google" id="ProtNLM"/>
    </source>
</evidence>
<dbReference type="EMBL" id="JAAWWL010000001">
    <property type="protein sequence ID" value="NKI31145.1"/>
    <property type="molecule type" value="Genomic_DNA"/>
</dbReference>
<feature type="compositionally biased region" description="Basic and acidic residues" evidence="1">
    <location>
        <begin position="202"/>
        <end position="219"/>
    </location>
</feature>
<organism evidence="3 4">
    <name type="scientific">Croceivirga thetidis</name>
    <dbReference type="NCBI Taxonomy" id="2721623"/>
    <lineage>
        <taxon>Bacteria</taxon>
        <taxon>Pseudomonadati</taxon>
        <taxon>Bacteroidota</taxon>
        <taxon>Flavobacteriia</taxon>
        <taxon>Flavobacteriales</taxon>
        <taxon>Flavobacteriaceae</taxon>
        <taxon>Croceivirga</taxon>
    </lineage>
</organism>
<dbReference type="RefSeq" id="WP_168551338.1">
    <property type="nucleotide sequence ID" value="NZ_JAAWWL010000001.1"/>
</dbReference>
<feature type="transmembrane region" description="Helical" evidence="2">
    <location>
        <begin position="44"/>
        <end position="65"/>
    </location>
</feature>
<evidence type="ECO:0000313" key="3">
    <source>
        <dbReference type="EMBL" id="NKI31145.1"/>
    </source>
</evidence>
<gene>
    <name evidence="3" type="ORF">HCU67_04260</name>
</gene>
<keyword evidence="2" id="KW-0812">Transmembrane</keyword>
<name>A0ABX1GMJ8_9FLAO</name>
<accession>A0ABX1GMJ8</accession>
<comment type="caution">
    <text evidence="3">The sequence shown here is derived from an EMBL/GenBank/DDBJ whole genome shotgun (WGS) entry which is preliminary data.</text>
</comment>
<feature type="compositionally biased region" description="Basic and acidic residues" evidence="1">
    <location>
        <begin position="158"/>
        <end position="181"/>
    </location>
</feature>
<dbReference type="Proteomes" id="UP000718451">
    <property type="component" value="Unassembled WGS sequence"/>
</dbReference>
<evidence type="ECO:0000256" key="2">
    <source>
        <dbReference type="SAM" id="Phobius"/>
    </source>
</evidence>
<reference evidence="3 4" key="1">
    <citation type="submission" date="2020-04" db="EMBL/GenBank/DDBJ databases">
        <authorList>
            <person name="Yoon J."/>
        </authorList>
    </citation>
    <scope>NUCLEOTIDE SEQUENCE [LARGE SCALE GENOMIC DNA]</scope>
    <source>
        <strain evidence="3 4">DJ-13</strain>
    </source>
</reference>